<name>A0A833QQB8_9POAL</name>
<organism evidence="2 3">
    <name type="scientific">Carex littledalei</name>
    <dbReference type="NCBI Taxonomy" id="544730"/>
    <lineage>
        <taxon>Eukaryota</taxon>
        <taxon>Viridiplantae</taxon>
        <taxon>Streptophyta</taxon>
        <taxon>Embryophyta</taxon>
        <taxon>Tracheophyta</taxon>
        <taxon>Spermatophyta</taxon>
        <taxon>Magnoliopsida</taxon>
        <taxon>Liliopsida</taxon>
        <taxon>Poales</taxon>
        <taxon>Cyperaceae</taxon>
        <taxon>Cyperoideae</taxon>
        <taxon>Cariceae</taxon>
        <taxon>Carex</taxon>
        <taxon>Carex subgen. Euthyceras</taxon>
    </lineage>
</organism>
<comment type="caution">
    <text evidence="2">The sequence shown here is derived from an EMBL/GenBank/DDBJ whole genome shotgun (WGS) entry which is preliminary data.</text>
</comment>
<dbReference type="GO" id="GO:0009898">
    <property type="term" value="C:cytoplasmic side of plasma membrane"/>
    <property type="evidence" value="ECO:0007669"/>
    <property type="project" value="TreeGrafter"/>
</dbReference>
<evidence type="ECO:0000313" key="3">
    <source>
        <dbReference type="Proteomes" id="UP000623129"/>
    </source>
</evidence>
<dbReference type="OrthoDB" id="5592979at2759"/>
<dbReference type="GO" id="GO:0000815">
    <property type="term" value="C:ESCRT III complex"/>
    <property type="evidence" value="ECO:0007669"/>
    <property type="project" value="TreeGrafter"/>
</dbReference>
<accession>A0A833QQB8</accession>
<dbReference type="Proteomes" id="UP000623129">
    <property type="component" value="Unassembled WGS sequence"/>
</dbReference>
<proteinExistence type="predicted"/>
<evidence type="ECO:0000256" key="1">
    <source>
        <dbReference type="SAM" id="Coils"/>
    </source>
</evidence>
<reference evidence="2" key="1">
    <citation type="submission" date="2020-01" db="EMBL/GenBank/DDBJ databases">
        <title>Genome sequence of Kobresia littledalei, the first chromosome-level genome in the family Cyperaceae.</title>
        <authorList>
            <person name="Qu G."/>
        </authorList>
    </citation>
    <scope>NUCLEOTIDE SEQUENCE</scope>
    <source>
        <strain evidence="2">C.B.Clarke</strain>
        <tissue evidence="2">Leaf</tissue>
    </source>
</reference>
<keyword evidence="1" id="KW-0175">Coiled coil</keyword>
<gene>
    <name evidence="2" type="ORF">FCM35_KLT07427</name>
</gene>
<dbReference type="PANTHER" id="PTHR22761">
    <property type="entry name" value="CHARGED MULTIVESICULAR BODY PROTEIN"/>
    <property type="match status" value="1"/>
</dbReference>
<protein>
    <submittedName>
        <fullName evidence="2">Vacuolar protein sorting-associated protein 32 2-like isoform X2</fullName>
    </submittedName>
</protein>
<dbReference type="GO" id="GO:0032511">
    <property type="term" value="P:late endosome to vacuole transport via multivesicular body sorting pathway"/>
    <property type="evidence" value="ECO:0007669"/>
    <property type="project" value="TreeGrafter"/>
</dbReference>
<dbReference type="GO" id="GO:0006900">
    <property type="term" value="P:vesicle budding from membrane"/>
    <property type="evidence" value="ECO:0007669"/>
    <property type="project" value="TreeGrafter"/>
</dbReference>
<dbReference type="InterPro" id="IPR005024">
    <property type="entry name" value="Snf7_fam"/>
</dbReference>
<keyword evidence="3" id="KW-1185">Reference proteome</keyword>
<evidence type="ECO:0000313" key="2">
    <source>
        <dbReference type="EMBL" id="KAF3327309.1"/>
    </source>
</evidence>
<sequence length="351" mass="38887">MNLLKKLLGKKKNSTKKAPSAADSIDQLSKNLEMLEMREKQLQEKVSGEAEKAKEYAKLKNKTAAIQSLKKKKLYEAQIQQLVNSQLRLHDQVITLENAKATYDTIDALKSGSATVQALQQGLSIDEIQKVIGEDTRENFESIKEIQDLLSNPVGITEDFNEDDFEAELEKLEVQILERELPTSPFPHDTVSERNKKLDVDSSELPAAPLHPKAVSQSINDAVTLSELHSAQPAKRTGILSIDNVNELSATQPTRRKISRSISNVVTKSQLPVTPLARNTVSRSITNVGQHSSHLPAIVPTQKTASQSITTFDEFPQVPATPVTCNTRNMNEQVALRPAQVSRRTVRQSVD</sequence>
<dbReference type="GO" id="GO:0005771">
    <property type="term" value="C:multivesicular body"/>
    <property type="evidence" value="ECO:0007669"/>
    <property type="project" value="TreeGrafter"/>
</dbReference>
<dbReference type="PANTHER" id="PTHR22761:SF56">
    <property type="entry name" value="OS11G0123500 PROTEIN"/>
    <property type="match status" value="1"/>
</dbReference>
<dbReference type="Gene3D" id="1.10.287.1060">
    <property type="entry name" value="ESAT-6-like"/>
    <property type="match status" value="1"/>
</dbReference>
<feature type="coiled-coil region" evidence="1">
    <location>
        <begin position="25"/>
        <end position="52"/>
    </location>
</feature>
<dbReference type="EMBL" id="SWLB01000017">
    <property type="protein sequence ID" value="KAF3327309.1"/>
    <property type="molecule type" value="Genomic_DNA"/>
</dbReference>
<dbReference type="Pfam" id="PF03357">
    <property type="entry name" value="Snf7"/>
    <property type="match status" value="1"/>
</dbReference>
<dbReference type="AlphaFoldDB" id="A0A833QQB8"/>